<proteinExistence type="predicted"/>
<dbReference type="Proteomes" id="UP001597283">
    <property type="component" value="Unassembled WGS sequence"/>
</dbReference>
<evidence type="ECO:0000313" key="2">
    <source>
        <dbReference type="Proteomes" id="UP001597283"/>
    </source>
</evidence>
<name>A0ABW4NDG2_9SPHN</name>
<evidence type="ECO:0000313" key="1">
    <source>
        <dbReference type="EMBL" id="MFD1787604.1"/>
    </source>
</evidence>
<reference evidence="2" key="1">
    <citation type="journal article" date="2019" name="Int. J. Syst. Evol. Microbiol.">
        <title>The Global Catalogue of Microorganisms (GCM) 10K type strain sequencing project: providing services to taxonomists for standard genome sequencing and annotation.</title>
        <authorList>
            <consortium name="The Broad Institute Genomics Platform"/>
            <consortium name="The Broad Institute Genome Sequencing Center for Infectious Disease"/>
            <person name="Wu L."/>
            <person name="Ma J."/>
        </authorList>
    </citation>
    <scope>NUCLEOTIDE SEQUENCE [LARGE SCALE GENOMIC DNA]</scope>
    <source>
        <strain evidence="2">Q85</strain>
    </source>
</reference>
<keyword evidence="2" id="KW-1185">Reference proteome</keyword>
<dbReference type="EMBL" id="JBHUFC010000003">
    <property type="protein sequence ID" value="MFD1787604.1"/>
    <property type="molecule type" value="Genomic_DNA"/>
</dbReference>
<protein>
    <recommendedName>
        <fullName evidence="3">Lipoprotein</fullName>
    </recommendedName>
</protein>
<evidence type="ECO:0008006" key="3">
    <source>
        <dbReference type="Google" id="ProtNLM"/>
    </source>
</evidence>
<accession>A0ABW4NDG2</accession>
<organism evidence="1 2">
    <name type="scientific">Sphingomonas floccifaciens</name>
    <dbReference type="NCBI Taxonomy" id="1844115"/>
    <lineage>
        <taxon>Bacteria</taxon>
        <taxon>Pseudomonadati</taxon>
        <taxon>Pseudomonadota</taxon>
        <taxon>Alphaproteobacteria</taxon>
        <taxon>Sphingomonadales</taxon>
        <taxon>Sphingomonadaceae</taxon>
        <taxon>Sphingomonas</taxon>
    </lineage>
</organism>
<dbReference type="RefSeq" id="WP_380939975.1">
    <property type="nucleotide sequence ID" value="NZ_JBHUFC010000003.1"/>
</dbReference>
<sequence length="75" mass="8143">MQPLYYVMAILGCGDDGAACQQVRMEPARYQSVAACQAAMANALQRNTDLSFPVVQATCERRGLMMADRGTGRRG</sequence>
<comment type="caution">
    <text evidence="1">The sequence shown here is derived from an EMBL/GenBank/DDBJ whole genome shotgun (WGS) entry which is preliminary data.</text>
</comment>
<gene>
    <name evidence="1" type="ORF">ACFSC3_08470</name>
</gene>